<evidence type="ECO:0000313" key="3">
    <source>
        <dbReference type="EMBL" id="KAF6223916.1"/>
    </source>
</evidence>
<dbReference type="Pfam" id="PF00702">
    <property type="entry name" value="Hydrolase"/>
    <property type="match status" value="1"/>
</dbReference>
<comment type="caution">
    <text evidence="3">The sequence shown here is derived from an EMBL/GenBank/DDBJ whole genome shotgun (WGS) entry which is preliminary data.</text>
</comment>
<dbReference type="SFLD" id="SFLDG01129">
    <property type="entry name" value="C1.5:_HAD__Beta-PGM__Phosphata"/>
    <property type="match status" value="1"/>
</dbReference>
<dbReference type="SFLD" id="SFLDS00003">
    <property type="entry name" value="Haloacid_Dehalogenase"/>
    <property type="match status" value="1"/>
</dbReference>
<dbReference type="NCBIfam" id="TIGR01428">
    <property type="entry name" value="HAD_type_II"/>
    <property type="match status" value="1"/>
</dbReference>
<proteinExistence type="inferred from homology"/>
<dbReference type="PANTHER" id="PTHR43316:SF3">
    <property type="entry name" value="HALOACID DEHALOGENASE, TYPE II (AFU_ORTHOLOGUE AFUA_2G07750)-RELATED"/>
    <property type="match status" value="1"/>
</dbReference>
<reference evidence="3 4" key="1">
    <citation type="journal article" date="2020" name="Genomics">
        <title>Complete, high-quality genomes from long-read metagenomic sequencing of two wolf lichen thalli reveals enigmatic genome architecture.</title>
        <authorList>
            <person name="McKenzie S.K."/>
            <person name="Walston R.F."/>
            <person name="Allen J.L."/>
        </authorList>
    </citation>
    <scope>NUCLEOTIDE SEQUENCE [LARGE SCALE GENOMIC DNA]</scope>
    <source>
        <strain evidence="3">WasteWater1</strain>
    </source>
</reference>
<accession>A0A8H6CIN0</accession>
<dbReference type="InterPro" id="IPR023214">
    <property type="entry name" value="HAD_sf"/>
</dbReference>
<dbReference type="Proteomes" id="UP000593566">
    <property type="component" value="Unassembled WGS sequence"/>
</dbReference>
<dbReference type="RefSeq" id="XP_037152976.1">
    <property type="nucleotide sequence ID" value="XM_037301342.1"/>
</dbReference>
<evidence type="ECO:0000313" key="4">
    <source>
        <dbReference type="Proteomes" id="UP000593566"/>
    </source>
</evidence>
<dbReference type="GO" id="GO:0016791">
    <property type="term" value="F:phosphatase activity"/>
    <property type="evidence" value="ECO:0007669"/>
    <property type="project" value="UniProtKB-ARBA"/>
</dbReference>
<evidence type="ECO:0000256" key="1">
    <source>
        <dbReference type="ARBA" id="ARBA00008106"/>
    </source>
</evidence>
<dbReference type="InterPro" id="IPR051540">
    <property type="entry name" value="S-2-haloacid_dehalogenase"/>
</dbReference>
<keyword evidence="4" id="KW-1185">Reference proteome</keyword>
<sequence>MSPVSTSPAVPKAIVFDLMGTCVDWYSSILPALESAPSIPALPSESLPQLAADWRAGFFKETRTRRDASQLVEDIDVTHRRVLNWLLLARGVTPAQWDDGVRKKLVGAWHEQRGWPDVASALERLKQKYFIVVLANGSTRLQLDLMKASNLPFHMLFSSQLLGKTKPDAEIYTKALELMQVAPSEAIMVAAHAYDLRAAKTVGMKTIYVQRTTEDFTENIDQVRDEVDFFIDGTSGDEKCGFGELADILQA</sequence>
<dbReference type="InterPro" id="IPR006328">
    <property type="entry name" value="2-HAD"/>
</dbReference>
<dbReference type="GeneID" id="59338880"/>
<dbReference type="EMBL" id="JACCJB010000009">
    <property type="protein sequence ID" value="KAF6223916.1"/>
    <property type="molecule type" value="Genomic_DNA"/>
</dbReference>
<dbReference type="Gene3D" id="1.10.150.240">
    <property type="entry name" value="Putative phosphatase, domain 2"/>
    <property type="match status" value="1"/>
</dbReference>
<dbReference type="InterPro" id="IPR036412">
    <property type="entry name" value="HAD-like_sf"/>
</dbReference>
<comment type="similarity">
    <text evidence="1">Belongs to the HAD-like hydrolase superfamily. S-2-haloalkanoic acid dehalogenase family.</text>
</comment>
<evidence type="ECO:0008006" key="5">
    <source>
        <dbReference type="Google" id="ProtNLM"/>
    </source>
</evidence>
<dbReference type="InterPro" id="IPR023198">
    <property type="entry name" value="PGP-like_dom2"/>
</dbReference>
<dbReference type="AlphaFoldDB" id="A0A8H6CIN0"/>
<dbReference type="NCBIfam" id="TIGR01549">
    <property type="entry name" value="HAD-SF-IA-v1"/>
    <property type="match status" value="1"/>
</dbReference>
<gene>
    <name evidence="3" type="ORF">HO133_010490</name>
</gene>
<dbReference type="InterPro" id="IPR006439">
    <property type="entry name" value="HAD-SF_hydro_IA"/>
</dbReference>
<dbReference type="Gene3D" id="3.40.50.1000">
    <property type="entry name" value="HAD superfamily/HAD-like"/>
    <property type="match status" value="1"/>
</dbReference>
<name>A0A8H6CIN0_9LECA</name>
<dbReference type="NCBIfam" id="TIGR01493">
    <property type="entry name" value="HAD-SF-IA-v2"/>
    <property type="match status" value="1"/>
</dbReference>
<evidence type="ECO:0000256" key="2">
    <source>
        <dbReference type="ARBA" id="ARBA00022801"/>
    </source>
</evidence>
<keyword evidence="2" id="KW-0378">Hydrolase</keyword>
<organism evidence="3 4">
    <name type="scientific">Letharia lupina</name>
    <dbReference type="NCBI Taxonomy" id="560253"/>
    <lineage>
        <taxon>Eukaryota</taxon>
        <taxon>Fungi</taxon>
        <taxon>Dikarya</taxon>
        <taxon>Ascomycota</taxon>
        <taxon>Pezizomycotina</taxon>
        <taxon>Lecanoromycetes</taxon>
        <taxon>OSLEUM clade</taxon>
        <taxon>Lecanoromycetidae</taxon>
        <taxon>Lecanorales</taxon>
        <taxon>Lecanorineae</taxon>
        <taxon>Parmeliaceae</taxon>
        <taxon>Letharia</taxon>
    </lineage>
</organism>
<dbReference type="PRINTS" id="PR00413">
    <property type="entry name" value="HADHALOGNASE"/>
</dbReference>
<dbReference type="SUPFAM" id="SSF56784">
    <property type="entry name" value="HAD-like"/>
    <property type="match status" value="1"/>
</dbReference>
<dbReference type="GO" id="GO:0019120">
    <property type="term" value="F:hydrolase activity, acting on acid halide bonds, in C-halide compounds"/>
    <property type="evidence" value="ECO:0007669"/>
    <property type="project" value="InterPro"/>
</dbReference>
<dbReference type="PANTHER" id="PTHR43316">
    <property type="entry name" value="HYDROLASE, HALOACID DELAHOGENASE-RELATED"/>
    <property type="match status" value="1"/>
</dbReference>
<protein>
    <recommendedName>
        <fullName evidence="5">Haloacid dehalogenase</fullName>
    </recommendedName>
</protein>